<evidence type="ECO:0000256" key="2">
    <source>
        <dbReference type="ARBA" id="ARBA00022694"/>
    </source>
</evidence>
<dbReference type="NCBIfam" id="TIGR02432">
    <property type="entry name" value="lysidine_TilS_N"/>
    <property type="match status" value="1"/>
</dbReference>
<evidence type="ECO:0000256" key="6">
    <source>
        <dbReference type="HAMAP-Rule" id="MF_01161"/>
    </source>
</evidence>
<organism evidence="8 9">
    <name type="scientific">Pseudodesulfovibrio cashew</name>
    <dbReference type="NCBI Taxonomy" id="2678688"/>
    <lineage>
        <taxon>Bacteria</taxon>
        <taxon>Pseudomonadati</taxon>
        <taxon>Thermodesulfobacteriota</taxon>
        <taxon>Desulfovibrionia</taxon>
        <taxon>Desulfovibrionales</taxon>
        <taxon>Desulfovibrionaceae</taxon>
    </lineage>
</organism>
<comment type="domain">
    <text evidence="6">The N-terminal region contains the highly conserved SGGXDS motif, predicted to be a P-loop motif involved in ATP binding.</text>
</comment>
<keyword evidence="6" id="KW-0963">Cytoplasm</keyword>
<evidence type="ECO:0000256" key="1">
    <source>
        <dbReference type="ARBA" id="ARBA00022598"/>
    </source>
</evidence>
<accession>A0A6I6JEC2</accession>
<dbReference type="RefSeq" id="WP_158949200.1">
    <property type="nucleotide sequence ID" value="NZ_CP046400.1"/>
</dbReference>
<dbReference type="Gene3D" id="3.40.50.620">
    <property type="entry name" value="HUPs"/>
    <property type="match status" value="1"/>
</dbReference>
<dbReference type="Pfam" id="PF01171">
    <property type="entry name" value="ATP_bind_3"/>
    <property type="match status" value="1"/>
</dbReference>
<dbReference type="EMBL" id="CP046400">
    <property type="protein sequence ID" value="QGY41185.1"/>
    <property type="molecule type" value="Genomic_DNA"/>
</dbReference>
<dbReference type="PANTHER" id="PTHR43033:SF1">
    <property type="entry name" value="TRNA(ILE)-LYSIDINE SYNTHASE-RELATED"/>
    <property type="match status" value="1"/>
</dbReference>
<dbReference type="GO" id="GO:0005737">
    <property type="term" value="C:cytoplasm"/>
    <property type="evidence" value="ECO:0007669"/>
    <property type="project" value="UniProtKB-SubCell"/>
</dbReference>
<keyword evidence="9" id="KW-1185">Reference proteome</keyword>
<evidence type="ECO:0000256" key="4">
    <source>
        <dbReference type="ARBA" id="ARBA00022840"/>
    </source>
</evidence>
<feature type="binding site" evidence="6">
    <location>
        <begin position="48"/>
        <end position="53"/>
    </location>
    <ligand>
        <name>ATP</name>
        <dbReference type="ChEBI" id="CHEBI:30616"/>
    </ligand>
</feature>
<dbReference type="GO" id="GO:0006400">
    <property type="term" value="P:tRNA modification"/>
    <property type="evidence" value="ECO:0007669"/>
    <property type="project" value="UniProtKB-UniRule"/>
</dbReference>
<comment type="subcellular location">
    <subcellularLocation>
        <location evidence="6">Cytoplasm</location>
    </subcellularLocation>
</comment>
<dbReference type="PANTHER" id="PTHR43033">
    <property type="entry name" value="TRNA(ILE)-LYSIDINE SYNTHASE-RELATED"/>
    <property type="match status" value="1"/>
</dbReference>
<evidence type="ECO:0000313" key="9">
    <source>
        <dbReference type="Proteomes" id="UP000428328"/>
    </source>
</evidence>
<dbReference type="EC" id="6.3.4.19" evidence="6"/>
<dbReference type="InterPro" id="IPR011063">
    <property type="entry name" value="TilS/TtcA_N"/>
</dbReference>
<keyword evidence="3 6" id="KW-0547">Nucleotide-binding</keyword>
<protein>
    <recommendedName>
        <fullName evidence="6">tRNA(Ile)-lysidine synthase</fullName>
        <ecNumber evidence="6">6.3.4.19</ecNumber>
    </recommendedName>
    <alternativeName>
        <fullName evidence="6">tRNA(Ile)-2-lysyl-cytidine synthase</fullName>
    </alternativeName>
    <alternativeName>
        <fullName evidence="6">tRNA(Ile)-lysidine synthetase</fullName>
    </alternativeName>
</protein>
<evidence type="ECO:0000256" key="5">
    <source>
        <dbReference type="ARBA" id="ARBA00048539"/>
    </source>
</evidence>
<evidence type="ECO:0000256" key="3">
    <source>
        <dbReference type="ARBA" id="ARBA00022741"/>
    </source>
</evidence>
<dbReference type="KEGG" id="psel:GM415_13950"/>
<dbReference type="InterPro" id="IPR012094">
    <property type="entry name" value="tRNA_Ile_lys_synt"/>
</dbReference>
<name>A0A6I6JEC2_9BACT</name>
<dbReference type="GO" id="GO:0032267">
    <property type="term" value="F:tRNA(Ile)-lysidine synthase activity"/>
    <property type="evidence" value="ECO:0007669"/>
    <property type="project" value="UniProtKB-EC"/>
</dbReference>
<proteinExistence type="inferred from homology"/>
<dbReference type="HAMAP" id="MF_01161">
    <property type="entry name" value="tRNA_Ile_lys_synt"/>
    <property type="match status" value="1"/>
</dbReference>
<keyword evidence="2 6" id="KW-0819">tRNA processing</keyword>
<dbReference type="GO" id="GO:0005524">
    <property type="term" value="F:ATP binding"/>
    <property type="evidence" value="ECO:0007669"/>
    <property type="project" value="UniProtKB-UniRule"/>
</dbReference>
<comment type="function">
    <text evidence="6">Ligates lysine onto the cytidine present at position 34 of the AUA codon-specific tRNA(Ile) that contains the anticodon CAU, in an ATP-dependent manner. Cytidine is converted to lysidine, thus changing the amino acid specificity of the tRNA from methionine to isoleucine.</text>
</comment>
<gene>
    <name evidence="6 8" type="primary">tilS</name>
    <name evidence="8" type="ORF">GM415_13950</name>
</gene>
<dbReference type="Proteomes" id="UP000428328">
    <property type="component" value="Chromosome"/>
</dbReference>
<dbReference type="InterPro" id="IPR014729">
    <property type="entry name" value="Rossmann-like_a/b/a_fold"/>
</dbReference>
<reference evidence="8 9" key="1">
    <citation type="submission" date="2019-11" db="EMBL/GenBank/DDBJ databases">
        <authorList>
            <person name="Zheng R.K."/>
            <person name="Sun C.M."/>
        </authorList>
    </citation>
    <scope>NUCLEOTIDE SEQUENCE [LARGE SCALE GENOMIC DNA]</scope>
    <source>
        <strain evidence="8 9">SRB007</strain>
    </source>
</reference>
<dbReference type="AlphaFoldDB" id="A0A6I6JEC2"/>
<feature type="domain" description="tRNA(Ile)-lysidine/2-thiocytidine synthase N-terminal" evidence="7">
    <location>
        <begin position="43"/>
        <end position="223"/>
    </location>
</feature>
<keyword evidence="1 6" id="KW-0436">Ligase</keyword>
<evidence type="ECO:0000259" key="7">
    <source>
        <dbReference type="Pfam" id="PF01171"/>
    </source>
</evidence>
<sequence>MVSAPRDIPRTLQDLPPKWAHCCLHVEHFLAGELEFDLSGKTVVVAFSGGVDSTALLLILHYLAQKNGSRVVAAHLNHQLRDEADADAQWTAVFCEGLGIAYEQRTVPVAELAARGGVGLEQAGRDARYAFFADILAQHDAHCCALGHHLDDLCEDVLMRLARGTAWPGLAGMSGYDRERRIIRPLLLTSKSVLQRFLTDIGVTWREDATNADPAMTRNRVRHSLLPLFLMENPNFPETVARLWKVGRLDRDYWDKQTTSSGPLLPHSLLKTSHKALRLRLYKASLDEMDGGQALADTLFKLDSAWEERRFGAVFQFPGDKRATITRDGVVFSVFSSRH</sequence>
<dbReference type="SUPFAM" id="SSF52402">
    <property type="entry name" value="Adenine nucleotide alpha hydrolases-like"/>
    <property type="match status" value="1"/>
</dbReference>
<keyword evidence="4 6" id="KW-0067">ATP-binding</keyword>
<evidence type="ECO:0000313" key="8">
    <source>
        <dbReference type="EMBL" id="QGY41185.1"/>
    </source>
</evidence>
<dbReference type="CDD" id="cd01992">
    <property type="entry name" value="TilS_N"/>
    <property type="match status" value="1"/>
</dbReference>
<comment type="catalytic activity">
    <reaction evidence="5 6">
        <text>cytidine(34) in tRNA(Ile2) + L-lysine + ATP = lysidine(34) in tRNA(Ile2) + AMP + diphosphate + H(+)</text>
        <dbReference type="Rhea" id="RHEA:43744"/>
        <dbReference type="Rhea" id="RHEA-COMP:10625"/>
        <dbReference type="Rhea" id="RHEA-COMP:10670"/>
        <dbReference type="ChEBI" id="CHEBI:15378"/>
        <dbReference type="ChEBI" id="CHEBI:30616"/>
        <dbReference type="ChEBI" id="CHEBI:32551"/>
        <dbReference type="ChEBI" id="CHEBI:33019"/>
        <dbReference type="ChEBI" id="CHEBI:82748"/>
        <dbReference type="ChEBI" id="CHEBI:83665"/>
        <dbReference type="ChEBI" id="CHEBI:456215"/>
        <dbReference type="EC" id="6.3.4.19"/>
    </reaction>
</comment>
<dbReference type="InterPro" id="IPR012795">
    <property type="entry name" value="tRNA_Ile_lys_synt_N"/>
</dbReference>
<comment type="similarity">
    <text evidence="6">Belongs to the tRNA(Ile)-lysidine synthase family.</text>
</comment>